<evidence type="ECO:0000313" key="1">
    <source>
        <dbReference type="EMBL" id="MCC8363662.1"/>
    </source>
</evidence>
<proteinExistence type="predicted"/>
<sequence>MAAVRVSKPKKAPAHASPARASAIVLPANVALAPRVRECGCPLGQRCDCAPRLRIFDPTGRFLLSPVYY</sequence>
<protein>
    <submittedName>
        <fullName evidence="1">Uncharacterized protein</fullName>
    </submittedName>
</protein>
<dbReference type="EMBL" id="JAJGAK010000002">
    <property type="protein sequence ID" value="MCC8363662.1"/>
    <property type="molecule type" value="Genomic_DNA"/>
</dbReference>
<gene>
    <name evidence="1" type="ORF">LK996_11335</name>
</gene>
<dbReference type="Proteomes" id="UP001165293">
    <property type="component" value="Unassembled WGS sequence"/>
</dbReference>
<reference evidence="1" key="1">
    <citation type="submission" date="2021-10" db="EMBL/GenBank/DDBJ databases">
        <authorList>
            <person name="Lyu M."/>
            <person name="Wang X."/>
            <person name="Meng X."/>
            <person name="Xu K."/>
        </authorList>
    </citation>
    <scope>NUCLEOTIDE SEQUENCE</scope>
    <source>
        <strain evidence="1">A6</strain>
    </source>
</reference>
<dbReference type="RefSeq" id="WP_230527311.1">
    <property type="nucleotide sequence ID" value="NZ_JAJGAK010000002.1"/>
</dbReference>
<keyword evidence="2" id="KW-1185">Reference proteome</keyword>
<comment type="caution">
    <text evidence="1">The sequence shown here is derived from an EMBL/GenBank/DDBJ whole genome shotgun (WGS) entry which is preliminary data.</text>
</comment>
<organism evidence="1 2">
    <name type="scientific">Noviluteimonas lactosilytica</name>
    <dbReference type="NCBI Taxonomy" id="2888523"/>
    <lineage>
        <taxon>Bacteria</taxon>
        <taxon>Pseudomonadati</taxon>
        <taxon>Pseudomonadota</taxon>
        <taxon>Gammaproteobacteria</taxon>
        <taxon>Lysobacterales</taxon>
        <taxon>Lysobacteraceae</taxon>
        <taxon>Noviluteimonas</taxon>
    </lineage>
</organism>
<evidence type="ECO:0000313" key="2">
    <source>
        <dbReference type="Proteomes" id="UP001165293"/>
    </source>
</evidence>
<accession>A0ABS8JJ90</accession>
<name>A0ABS8JJ90_9GAMM</name>